<dbReference type="EC" id="2.7.13.3" evidence="2"/>
<dbReference type="EMBL" id="JAALHA020000005">
    <property type="protein sequence ID" value="MDR9895448.1"/>
    <property type="molecule type" value="Genomic_DNA"/>
</dbReference>
<dbReference type="InterPro" id="IPR003594">
    <property type="entry name" value="HATPase_dom"/>
</dbReference>
<dbReference type="Pfam" id="PF02518">
    <property type="entry name" value="HATPase_c"/>
    <property type="match status" value="1"/>
</dbReference>
<keyword evidence="3" id="KW-0597">Phosphoprotein</keyword>
<name>A0AAP5I5K1_9CYAN</name>
<evidence type="ECO:0000256" key="1">
    <source>
        <dbReference type="ARBA" id="ARBA00000085"/>
    </source>
</evidence>
<keyword evidence="4" id="KW-0418">Kinase</keyword>
<feature type="domain" description="Histidine kinase" evidence="6">
    <location>
        <begin position="10"/>
        <end position="253"/>
    </location>
</feature>
<dbReference type="InterPro" id="IPR036097">
    <property type="entry name" value="HisK_dim/P_sf"/>
</dbReference>
<proteinExistence type="predicted"/>
<reference evidence="8" key="1">
    <citation type="journal article" date="2021" name="Science">
        <title>Hunting the eagle killer: A cyanobacterial neurotoxin causes vacuolar myelinopathy.</title>
        <authorList>
            <person name="Breinlinger S."/>
            <person name="Phillips T.J."/>
            <person name="Haram B.N."/>
            <person name="Mares J."/>
            <person name="Martinez Yerena J.A."/>
            <person name="Hrouzek P."/>
            <person name="Sobotka R."/>
            <person name="Henderson W.M."/>
            <person name="Schmieder P."/>
            <person name="Williams S.M."/>
            <person name="Lauderdale J.D."/>
            <person name="Wilde H.D."/>
            <person name="Gerrin W."/>
            <person name="Kust A."/>
            <person name="Washington J.W."/>
            <person name="Wagner C."/>
            <person name="Geier B."/>
            <person name="Liebeke M."/>
            <person name="Enke H."/>
            <person name="Niedermeyer T.H.J."/>
            <person name="Wilde S.B."/>
        </authorList>
    </citation>
    <scope>NUCLEOTIDE SEQUENCE [LARGE SCALE GENOMIC DNA]</scope>
    <source>
        <strain evidence="8">Thurmond2011</strain>
    </source>
</reference>
<evidence type="ECO:0000256" key="3">
    <source>
        <dbReference type="ARBA" id="ARBA00022553"/>
    </source>
</evidence>
<evidence type="ECO:0000256" key="5">
    <source>
        <dbReference type="ARBA" id="ARBA00023012"/>
    </source>
</evidence>
<dbReference type="Proteomes" id="UP000667802">
    <property type="component" value="Unassembled WGS sequence"/>
</dbReference>
<accession>A0AAP5I5K1</accession>
<protein>
    <recommendedName>
        <fullName evidence="2">histidine kinase</fullName>
        <ecNumber evidence="2">2.7.13.3</ecNumber>
    </recommendedName>
</protein>
<gene>
    <name evidence="7" type="ORF">G7B40_012840</name>
</gene>
<dbReference type="PANTHER" id="PTHR43065:SF50">
    <property type="entry name" value="HISTIDINE KINASE"/>
    <property type="match status" value="1"/>
</dbReference>
<dbReference type="Pfam" id="PF00512">
    <property type="entry name" value="HisKA"/>
    <property type="match status" value="1"/>
</dbReference>
<evidence type="ECO:0000259" key="6">
    <source>
        <dbReference type="PROSITE" id="PS50109"/>
    </source>
</evidence>
<dbReference type="InterPro" id="IPR003661">
    <property type="entry name" value="HisK_dim/P_dom"/>
</dbReference>
<dbReference type="Gene3D" id="3.30.565.10">
    <property type="entry name" value="Histidine kinase-like ATPase, C-terminal domain"/>
    <property type="match status" value="1"/>
</dbReference>
<dbReference type="CDD" id="cd00082">
    <property type="entry name" value="HisKA"/>
    <property type="match status" value="1"/>
</dbReference>
<evidence type="ECO:0000313" key="7">
    <source>
        <dbReference type="EMBL" id="MDR9895448.1"/>
    </source>
</evidence>
<dbReference type="SMART" id="SM00387">
    <property type="entry name" value="HATPase_c"/>
    <property type="match status" value="1"/>
</dbReference>
<dbReference type="InterPro" id="IPR005467">
    <property type="entry name" value="His_kinase_dom"/>
</dbReference>
<dbReference type="PANTHER" id="PTHR43065">
    <property type="entry name" value="SENSOR HISTIDINE KINASE"/>
    <property type="match status" value="1"/>
</dbReference>
<dbReference type="PRINTS" id="PR00344">
    <property type="entry name" value="BCTRLSENSOR"/>
</dbReference>
<keyword evidence="7" id="KW-0067">ATP-binding</keyword>
<dbReference type="SUPFAM" id="SSF55874">
    <property type="entry name" value="ATPase domain of HSP90 chaperone/DNA topoisomerase II/histidine kinase"/>
    <property type="match status" value="1"/>
</dbReference>
<dbReference type="AlphaFoldDB" id="A0AAP5I5K1"/>
<sequence>MASLGQLVAGIAHEINNPISFIHSNIEYIKDYTQDLIKIVYLYQQQYPESSTEIKTAIKEIDLDFISEDLIKILSSINNGSERIRDIVLSLRNFSRLGEAVIKEVDLHEGIESTLLILNHKFNNEIEIVKHYRDLPRVNCYPGLLNQVFMNLLMNASDALLSEKLLINKQIIILTEKLGENQVNIKIQDNGPGILPEIQPKIFDPFFTTKPVGKGTGLGLSICYQIIQKHNGTITVSSEVGKGTEFTITLPIK</sequence>
<organism evidence="7 8">
    <name type="scientific">Aetokthonos hydrillicola Thurmond2011</name>
    <dbReference type="NCBI Taxonomy" id="2712845"/>
    <lineage>
        <taxon>Bacteria</taxon>
        <taxon>Bacillati</taxon>
        <taxon>Cyanobacteriota</taxon>
        <taxon>Cyanophyceae</taxon>
        <taxon>Nostocales</taxon>
        <taxon>Hapalosiphonaceae</taxon>
        <taxon>Aetokthonos</taxon>
    </lineage>
</organism>
<dbReference type="InterPro" id="IPR004358">
    <property type="entry name" value="Sig_transdc_His_kin-like_C"/>
</dbReference>
<evidence type="ECO:0000256" key="2">
    <source>
        <dbReference type="ARBA" id="ARBA00012438"/>
    </source>
</evidence>
<dbReference type="RefSeq" id="WP_243902533.1">
    <property type="nucleotide sequence ID" value="NZ_CAWQFN010000371.1"/>
</dbReference>
<dbReference type="GO" id="GO:0005524">
    <property type="term" value="F:ATP binding"/>
    <property type="evidence" value="ECO:0007669"/>
    <property type="project" value="UniProtKB-KW"/>
</dbReference>
<keyword evidence="5" id="KW-0902">Two-component regulatory system</keyword>
<evidence type="ECO:0000313" key="8">
    <source>
        <dbReference type="Proteomes" id="UP000667802"/>
    </source>
</evidence>
<evidence type="ECO:0000256" key="4">
    <source>
        <dbReference type="ARBA" id="ARBA00022777"/>
    </source>
</evidence>
<dbReference type="GO" id="GO:0000155">
    <property type="term" value="F:phosphorelay sensor kinase activity"/>
    <property type="evidence" value="ECO:0007669"/>
    <property type="project" value="InterPro"/>
</dbReference>
<keyword evidence="4" id="KW-0808">Transferase</keyword>
<keyword evidence="7" id="KW-0547">Nucleotide-binding</keyword>
<dbReference type="SMART" id="SM00388">
    <property type="entry name" value="HisKA"/>
    <property type="match status" value="1"/>
</dbReference>
<dbReference type="SUPFAM" id="SSF47384">
    <property type="entry name" value="Homodimeric domain of signal transducing histidine kinase"/>
    <property type="match status" value="1"/>
</dbReference>
<dbReference type="Gene3D" id="1.10.287.130">
    <property type="match status" value="1"/>
</dbReference>
<dbReference type="InterPro" id="IPR036890">
    <property type="entry name" value="HATPase_C_sf"/>
</dbReference>
<comment type="catalytic activity">
    <reaction evidence="1">
        <text>ATP + protein L-histidine = ADP + protein N-phospho-L-histidine.</text>
        <dbReference type="EC" id="2.7.13.3"/>
    </reaction>
</comment>
<comment type="caution">
    <text evidence="7">The sequence shown here is derived from an EMBL/GenBank/DDBJ whole genome shotgun (WGS) entry which is preliminary data.</text>
</comment>
<keyword evidence="8" id="KW-1185">Reference proteome</keyword>
<dbReference type="PROSITE" id="PS50109">
    <property type="entry name" value="HIS_KIN"/>
    <property type="match status" value="1"/>
</dbReference>